<reference evidence="2 3" key="1">
    <citation type="submission" date="2014-06" db="EMBL/GenBank/DDBJ databases">
        <authorList>
            <person name="Swart Estienne"/>
        </authorList>
    </citation>
    <scope>NUCLEOTIDE SEQUENCE [LARGE SCALE GENOMIC DNA]</scope>
    <source>
        <strain evidence="2 3">130c</strain>
    </source>
</reference>
<dbReference type="AlphaFoldDB" id="A0A078A539"/>
<feature type="region of interest" description="Disordered" evidence="1">
    <location>
        <begin position="299"/>
        <end position="330"/>
    </location>
</feature>
<accession>A0A078A539</accession>
<name>A0A078A539_STYLE</name>
<evidence type="ECO:0000313" key="3">
    <source>
        <dbReference type="Proteomes" id="UP000039865"/>
    </source>
</evidence>
<sequence length="414" mass="46612">MGQVLSNCEVTLCDAERVQSSQTKSHKSLAHIEAAKDEAIFKELEKSLGLSQFSFPEIEDQLKTQTKFGALTKPQALDALRRAGVIKSKEAYEIFNKFLITFEKTQGNMRIIILNKLLTSILLLTKDSQQDKINHLFGVYAVGGSQGGVVKRVNVRQILDHLCFTVIYAIPNLAYHACIPGFGATTQKCQRVMDVKLDMQKKVYNDKQNLFKVIMGQHQVLNAEEFKLAMFSTYLQGILSTQELRRRLNLESPNISEKQDSFPETQNSQFQSPLLGGMYLGQNNLLFQDKLKRRVKFADQQNASNSDETEEPSNQQSKKIVSSSSTPEIQGYSQTLEQANELNNLIAISRKKLYNQSKAKHPLALKKNSSASAITPNESLDMTTQIYIGVLKSKLTREDADYSMYSNNNESTMV</sequence>
<dbReference type="OrthoDB" id="10634512at2759"/>
<evidence type="ECO:0000313" key="2">
    <source>
        <dbReference type="EMBL" id="CDW77319.1"/>
    </source>
</evidence>
<keyword evidence="3" id="KW-1185">Reference proteome</keyword>
<dbReference type="EMBL" id="CCKQ01006036">
    <property type="protein sequence ID" value="CDW77319.1"/>
    <property type="molecule type" value="Genomic_DNA"/>
</dbReference>
<proteinExistence type="predicted"/>
<dbReference type="Proteomes" id="UP000039865">
    <property type="component" value="Unassembled WGS sequence"/>
</dbReference>
<organism evidence="2 3">
    <name type="scientific">Stylonychia lemnae</name>
    <name type="common">Ciliate</name>
    <dbReference type="NCBI Taxonomy" id="5949"/>
    <lineage>
        <taxon>Eukaryota</taxon>
        <taxon>Sar</taxon>
        <taxon>Alveolata</taxon>
        <taxon>Ciliophora</taxon>
        <taxon>Intramacronucleata</taxon>
        <taxon>Spirotrichea</taxon>
        <taxon>Stichotrichia</taxon>
        <taxon>Sporadotrichida</taxon>
        <taxon>Oxytrichidae</taxon>
        <taxon>Stylonychinae</taxon>
        <taxon>Stylonychia</taxon>
    </lineage>
</organism>
<gene>
    <name evidence="2" type="primary">Contig17939.g19068</name>
    <name evidence="2" type="ORF">STYLEM_6279</name>
</gene>
<evidence type="ECO:0000256" key="1">
    <source>
        <dbReference type="SAM" id="MobiDB-lite"/>
    </source>
</evidence>
<dbReference type="InParanoid" id="A0A078A539"/>
<protein>
    <submittedName>
        <fullName evidence="2">Uncharacterized protein</fullName>
    </submittedName>
</protein>